<dbReference type="EMBL" id="JACGWJ010000030">
    <property type="protein sequence ID" value="KAL0301413.1"/>
    <property type="molecule type" value="Genomic_DNA"/>
</dbReference>
<evidence type="ECO:0000256" key="1">
    <source>
        <dbReference type="SAM" id="MobiDB-lite"/>
    </source>
</evidence>
<dbReference type="PANTHER" id="PTHR33785:SF12">
    <property type="entry name" value="DUF1685 FAMILY PROTEIN"/>
    <property type="match status" value="1"/>
</dbReference>
<gene>
    <name evidence="2" type="ORF">Sradi_6418100</name>
</gene>
<feature type="compositionally biased region" description="Basic and acidic residues" evidence="1">
    <location>
        <begin position="105"/>
        <end position="128"/>
    </location>
</feature>
<evidence type="ECO:0000313" key="2">
    <source>
        <dbReference type="EMBL" id="KAL0301413.1"/>
    </source>
</evidence>
<proteinExistence type="predicted"/>
<feature type="region of interest" description="Disordered" evidence="1">
    <location>
        <begin position="105"/>
        <end position="133"/>
    </location>
</feature>
<comment type="caution">
    <text evidence="2">The sequence shown here is derived from an EMBL/GenBank/DDBJ whole genome shotgun (WGS) entry which is preliminary data.</text>
</comment>
<organism evidence="2">
    <name type="scientific">Sesamum radiatum</name>
    <name type="common">Black benniseed</name>
    <dbReference type="NCBI Taxonomy" id="300843"/>
    <lineage>
        <taxon>Eukaryota</taxon>
        <taxon>Viridiplantae</taxon>
        <taxon>Streptophyta</taxon>
        <taxon>Embryophyta</taxon>
        <taxon>Tracheophyta</taxon>
        <taxon>Spermatophyta</taxon>
        <taxon>Magnoliopsida</taxon>
        <taxon>eudicotyledons</taxon>
        <taxon>Gunneridae</taxon>
        <taxon>Pentapetalae</taxon>
        <taxon>asterids</taxon>
        <taxon>lamiids</taxon>
        <taxon>Lamiales</taxon>
        <taxon>Pedaliaceae</taxon>
        <taxon>Sesamum</taxon>
    </lineage>
</organism>
<sequence length="239" mass="26880">MEAEEVLKLLDSCWFERPILGSKHSLPSPAAKIVHQKRDESGEPNTFRVPNLQIRSFSARCLGVDARSYFKDTAGNSTSPRSVIIKPKLQKILSGKEVVDLSREAAEQGEVEKSDGKKQCRPGKQERKGMRRSSSALEFEEVKGFIDLGFVFTEEDKSSSLVSIIPGLQKWGEMAEDHERVEGNGQVSRPYLSEAWGVPNERMGRNNHLTNWRIPSSENEISMKNHLKVWAQTVASTVR</sequence>
<reference evidence="2" key="2">
    <citation type="journal article" date="2024" name="Plant">
        <title>Genomic evolution and insights into agronomic trait innovations of Sesamum species.</title>
        <authorList>
            <person name="Miao H."/>
            <person name="Wang L."/>
            <person name="Qu L."/>
            <person name="Liu H."/>
            <person name="Sun Y."/>
            <person name="Le M."/>
            <person name="Wang Q."/>
            <person name="Wei S."/>
            <person name="Zheng Y."/>
            <person name="Lin W."/>
            <person name="Duan Y."/>
            <person name="Cao H."/>
            <person name="Xiong S."/>
            <person name="Wang X."/>
            <person name="Wei L."/>
            <person name="Li C."/>
            <person name="Ma Q."/>
            <person name="Ju M."/>
            <person name="Zhao R."/>
            <person name="Li G."/>
            <person name="Mu C."/>
            <person name="Tian Q."/>
            <person name="Mei H."/>
            <person name="Zhang T."/>
            <person name="Gao T."/>
            <person name="Zhang H."/>
        </authorList>
    </citation>
    <scope>NUCLEOTIDE SEQUENCE</scope>
    <source>
        <strain evidence="2">G02</strain>
    </source>
</reference>
<dbReference type="AlphaFoldDB" id="A0AAW2K4W5"/>
<accession>A0AAW2K4W5</accession>
<reference evidence="2" key="1">
    <citation type="submission" date="2020-06" db="EMBL/GenBank/DDBJ databases">
        <authorList>
            <person name="Li T."/>
            <person name="Hu X."/>
            <person name="Zhang T."/>
            <person name="Song X."/>
            <person name="Zhang H."/>
            <person name="Dai N."/>
            <person name="Sheng W."/>
            <person name="Hou X."/>
            <person name="Wei L."/>
        </authorList>
    </citation>
    <scope>NUCLEOTIDE SEQUENCE</scope>
    <source>
        <strain evidence="2">G02</strain>
        <tissue evidence="2">Leaf</tissue>
    </source>
</reference>
<dbReference type="PANTHER" id="PTHR33785">
    <property type="entry name" value="OS06G0550800 PROTEIN"/>
    <property type="match status" value="1"/>
</dbReference>
<name>A0AAW2K4W5_SESRA</name>
<protein>
    <submittedName>
        <fullName evidence="2">Uncharacterized protein</fullName>
    </submittedName>
</protein>